<dbReference type="AlphaFoldDB" id="A0AAD6Y9Q0"/>
<evidence type="ECO:0000313" key="3">
    <source>
        <dbReference type="Proteomes" id="UP001219525"/>
    </source>
</evidence>
<keyword evidence="3" id="KW-1185">Reference proteome</keyword>
<dbReference type="Proteomes" id="UP001219525">
    <property type="component" value="Unassembled WGS sequence"/>
</dbReference>
<accession>A0AAD6Y9Q0</accession>
<feature type="domain" description="DUF5648" evidence="1">
    <location>
        <begin position="43"/>
        <end position="155"/>
    </location>
</feature>
<dbReference type="Pfam" id="PF18885">
    <property type="entry name" value="DUF5648"/>
    <property type="match status" value="1"/>
</dbReference>
<organism evidence="2 3">
    <name type="scientific">Mycena pura</name>
    <dbReference type="NCBI Taxonomy" id="153505"/>
    <lineage>
        <taxon>Eukaryota</taxon>
        <taxon>Fungi</taxon>
        <taxon>Dikarya</taxon>
        <taxon>Basidiomycota</taxon>
        <taxon>Agaricomycotina</taxon>
        <taxon>Agaricomycetes</taxon>
        <taxon>Agaricomycetidae</taxon>
        <taxon>Agaricales</taxon>
        <taxon>Marasmiineae</taxon>
        <taxon>Mycenaceae</taxon>
        <taxon>Mycena</taxon>
    </lineage>
</organism>
<protein>
    <recommendedName>
        <fullName evidence="1">DUF5648 domain-containing protein</fullName>
    </recommendedName>
</protein>
<gene>
    <name evidence="2" type="ORF">GGX14DRAFT_366332</name>
</gene>
<dbReference type="InterPro" id="IPR043708">
    <property type="entry name" value="DUF5648"/>
</dbReference>
<comment type="caution">
    <text evidence="2">The sequence shown here is derived from an EMBL/GenBank/DDBJ whole genome shotgun (WGS) entry which is preliminary data.</text>
</comment>
<dbReference type="EMBL" id="JARJCW010000036">
    <property type="protein sequence ID" value="KAJ7207420.1"/>
    <property type="molecule type" value="Genomic_DNA"/>
</dbReference>
<proteinExistence type="predicted"/>
<reference evidence="2" key="1">
    <citation type="submission" date="2023-03" db="EMBL/GenBank/DDBJ databases">
        <title>Massive genome expansion in bonnet fungi (Mycena s.s.) driven by repeated elements and novel gene families across ecological guilds.</title>
        <authorList>
            <consortium name="Lawrence Berkeley National Laboratory"/>
            <person name="Harder C.B."/>
            <person name="Miyauchi S."/>
            <person name="Viragh M."/>
            <person name="Kuo A."/>
            <person name="Thoen E."/>
            <person name="Andreopoulos B."/>
            <person name="Lu D."/>
            <person name="Skrede I."/>
            <person name="Drula E."/>
            <person name="Henrissat B."/>
            <person name="Morin E."/>
            <person name="Kohler A."/>
            <person name="Barry K."/>
            <person name="LaButti K."/>
            <person name="Morin E."/>
            <person name="Salamov A."/>
            <person name="Lipzen A."/>
            <person name="Mereny Z."/>
            <person name="Hegedus B."/>
            <person name="Baldrian P."/>
            <person name="Stursova M."/>
            <person name="Weitz H."/>
            <person name="Taylor A."/>
            <person name="Grigoriev I.V."/>
            <person name="Nagy L.G."/>
            <person name="Martin F."/>
            <person name="Kauserud H."/>
        </authorList>
    </citation>
    <scope>NUCLEOTIDE SEQUENCE</scope>
    <source>
        <strain evidence="2">9144</strain>
    </source>
</reference>
<evidence type="ECO:0000259" key="1">
    <source>
        <dbReference type="Pfam" id="PF18885"/>
    </source>
</evidence>
<evidence type="ECO:0000313" key="2">
    <source>
        <dbReference type="EMBL" id="KAJ7207420.1"/>
    </source>
</evidence>
<sequence>QSQSRATETCGDPSAAVALNIFFNSGTVDYFLTPDSSVSSGTGPYDLQGIVGFVFVTAEPSTVPFYRLHKTVGDQDINFWTTSTSEANSAVQEGFDSDQADPLLHIYPTQICGAVPLYRVSNSGAQANFYTTSESQRQDFITNMGYQDLGIAGYIIYPFVTKCT</sequence>
<feature type="non-terminal residue" evidence="2">
    <location>
        <position position="1"/>
    </location>
</feature>
<name>A0AAD6Y9Q0_9AGAR</name>